<name>T0L5D2_COLGC</name>
<feature type="region of interest" description="Disordered" evidence="4">
    <location>
        <begin position="542"/>
        <end position="577"/>
    </location>
</feature>
<keyword evidence="2 3" id="KW-0040">ANK repeat</keyword>
<dbReference type="PROSITE" id="PS50297">
    <property type="entry name" value="ANK_REP_REGION"/>
    <property type="match status" value="1"/>
</dbReference>
<organism evidence="5 6">
    <name type="scientific">Colletotrichum gloeosporioides (strain Cg-14)</name>
    <name type="common">Anthracnose fungus</name>
    <name type="synonym">Glomerella cingulata</name>
    <dbReference type="NCBI Taxonomy" id="1237896"/>
    <lineage>
        <taxon>Eukaryota</taxon>
        <taxon>Fungi</taxon>
        <taxon>Dikarya</taxon>
        <taxon>Ascomycota</taxon>
        <taxon>Pezizomycotina</taxon>
        <taxon>Sordariomycetes</taxon>
        <taxon>Hypocreomycetidae</taxon>
        <taxon>Glomerellales</taxon>
        <taxon>Glomerellaceae</taxon>
        <taxon>Colletotrichum</taxon>
        <taxon>Colletotrichum gloeosporioides species complex</taxon>
    </lineage>
</organism>
<dbReference type="EMBL" id="AMYD01003267">
    <property type="protein sequence ID" value="EQB46776.1"/>
    <property type="molecule type" value="Genomic_DNA"/>
</dbReference>
<feature type="region of interest" description="Disordered" evidence="4">
    <location>
        <begin position="272"/>
        <end position="293"/>
    </location>
</feature>
<dbReference type="HOGENOM" id="CLU_472513_0_0_1"/>
<evidence type="ECO:0000313" key="6">
    <source>
        <dbReference type="Proteomes" id="UP000015530"/>
    </source>
</evidence>
<reference evidence="6" key="1">
    <citation type="journal article" date="2013" name="Mol. Plant Microbe Interact.">
        <title>Global aspects of pacC regulation of pathogenicity genes in Colletotrichum gloeosporioides as revealed by transcriptome analysis.</title>
        <authorList>
            <person name="Alkan N."/>
            <person name="Meng X."/>
            <person name="Friedlander G."/>
            <person name="Reuveni E."/>
            <person name="Sukno S."/>
            <person name="Sherman A."/>
            <person name="Thon M."/>
            <person name="Fluhr R."/>
            <person name="Prusky D."/>
        </authorList>
    </citation>
    <scope>NUCLEOTIDE SEQUENCE [LARGE SCALE GENOMIC DNA]</scope>
    <source>
        <strain evidence="6">Cg-14</strain>
    </source>
</reference>
<protein>
    <submittedName>
        <fullName evidence="5">Uncharacterized protein</fullName>
    </submittedName>
</protein>
<feature type="repeat" description="ANK" evidence="3">
    <location>
        <begin position="363"/>
        <end position="395"/>
    </location>
</feature>
<dbReference type="PANTHER" id="PTHR24193:SF121">
    <property type="entry name" value="ADA2A-CONTAINING COMPLEX COMPONENT 3, ISOFORM D"/>
    <property type="match status" value="1"/>
</dbReference>
<evidence type="ECO:0000256" key="3">
    <source>
        <dbReference type="PROSITE-ProRule" id="PRU00023"/>
    </source>
</evidence>
<dbReference type="AlphaFoldDB" id="T0L5D2"/>
<dbReference type="PANTHER" id="PTHR24193">
    <property type="entry name" value="ANKYRIN REPEAT PROTEIN"/>
    <property type="match status" value="1"/>
</dbReference>
<evidence type="ECO:0000256" key="2">
    <source>
        <dbReference type="ARBA" id="ARBA00023043"/>
    </source>
</evidence>
<dbReference type="GO" id="GO:0005634">
    <property type="term" value="C:nucleus"/>
    <property type="evidence" value="ECO:0007669"/>
    <property type="project" value="TreeGrafter"/>
</dbReference>
<feature type="compositionally biased region" description="Basic and acidic residues" evidence="4">
    <location>
        <begin position="280"/>
        <end position="292"/>
    </location>
</feature>
<dbReference type="OrthoDB" id="194358at2759"/>
<evidence type="ECO:0000256" key="4">
    <source>
        <dbReference type="SAM" id="MobiDB-lite"/>
    </source>
</evidence>
<dbReference type="Pfam" id="PF00023">
    <property type="entry name" value="Ank"/>
    <property type="match status" value="1"/>
</dbReference>
<dbReference type="SMART" id="SM00248">
    <property type="entry name" value="ANK"/>
    <property type="match status" value="2"/>
</dbReference>
<dbReference type="STRING" id="1237896.T0L5D2"/>
<sequence>MASDMLVVDRFRKDHGLCMEGAEAHDYHDCLCSVYEKDGDKRLMWATPNGLLNRSERILRFGPVFENDLTYCDSFRNTILHFLATRAHPMLLLRALMEHHELARCLNISGEIFLHCLHVAKKWYLDEAIFLRVLLRYLAFDDGPNKLTVFSKDVCGRSIFHLMTESISSQEALSELMELFDCHDYATRDTFGSTPGGIQAQPTYQSQIGELDRSSVVESQAQLLHTINRAYHDTSAEHDGGRNALHCTASVVFSPDSLLAFNSIPNLSVQHPDLSTTKNKVGEKPTQNKKEVNSSAKFYKQREGVVIDLIGLGVDVNAYDAAGNTVLMHFVAHLPDDGDSNSSIKIINQILESGAGIQARDRIDETALHVAVRFGRKLTMKTLVLQGANVHARDKHGRIPLRTLADEIENSGHDSATYAHLKACFAWLSGQGEATLRSSVLNEWGWSGLPALPGRQGTGLIELEINLTSSEERLLGVERMGLISLDEWYEESHANSVINCHVRDEKSQRVLRQLRDGLEQEQEEESSKLKWTQSESLSKMEAVKKASQTYEDERRTTNQPLAMVKIEQSEESVNSSK</sequence>
<dbReference type="InterPro" id="IPR002110">
    <property type="entry name" value="Ankyrin_rpt"/>
</dbReference>
<dbReference type="GO" id="GO:0045944">
    <property type="term" value="P:positive regulation of transcription by RNA polymerase II"/>
    <property type="evidence" value="ECO:0007669"/>
    <property type="project" value="TreeGrafter"/>
</dbReference>
<dbReference type="InterPro" id="IPR050663">
    <property type="entry name" value="Ankyrin-SOCS_Box"/>
</dbReference>
<evidence type="ECO:0000313" key="5">
    <source>
        <dbReference type="EMBL" id="EQB46776.1"/>
    </source>
</evidence>
<dbReference type="SUPFAM" id="SSF48403">
    <property type="entry name" value="Ankyrin repeat"/>
    <property type="match status" value="1"/>
</dbReference>
<evidence type="ECO:0000256" key="1">
    <source>
        <dbReference type="ARBA" id="ARBA00022737"/>
    </source>
</evidence>
<keyword evidence="1" id="KW-0677">Repeat</keyword>
<accession>T0L5D2</accession>
<proteinExistence type="predicted"/>
<gene>
    <name evidence="5" type="ORF">CGLO_14155</name>
</gene>
<dbReference type="Gene3D" id="1.25.40.20">
    <property type="entry name" value="Ankyrin repeat-containing domain"/>
    <property type="match status" value="1"/>
</dbReference>
<dbReference type="GO" id="GO:0000976">
    <property type="term" value="F:transcription cis-regulatory region binding"/>
    <property type="evidence" value="ECO:0007669"/>
    <property type="project" value="TreeGrafter"/>
</dbReference>
<dbReference type="Proteomes" id="UP000015530">
    <property type="component" value="Unassembled WGS sequence"/>
</dbReference>
<dbReference type="InterPro" id="IPR036770">
    <property type="entry name" value="Ankyrin_rpt-contain_sf"/>
</dbReference>
<dbReference type="PROSITE" id="PS50088">
    <property type="entry name" value="ANK_REPEAT"/>
    <property type="match status" value="1"/>
</dbReference>
<comment type="caution">
    <text evidence="5">The sequence shown here is derived from an EMBL/GenBank/DDBJ whole genome shotgun (WGS) entry which is preliminary data.</text>
</comment>